<dbReference type="Proteomes" id="UP001652461">
    <property type="component" value="Unassembled WGS sequence"/>
</dbReference>
<sequence length="374" mass="41408">MKNKCARLLTAAVVLLMVVMVLSLSGCGKKNDVENGTVDGTEQTDTATDTEAAENTADTPDDADIAASENSDSSDPEAPSFAALQYVDFTFSSGAGAWATQLNIRPDGSFSGEYWDMDMGSSGDGYPNGTQYGNTFTGKFTDLQKVNDYTWAMKLDEINYTYEIGKEEILDQILYSYTEAYGLDGADEVDIYLPGAPVSELPEEFLQWACSNYDRFEAEENGLPCYGLYNVEGAEGFSGYDFIDTAVEYVENAAKADQEIVRSLQEDPSLTQMDMNVKSKERYDNWDAALNLVWYQLKMKGVLKDEDMEQLLTEQREWIKEKEEAAQKAGEGSEGGSIWACLVNDKAAELTKERTYVLLNILLEAAGRETVTME</sequence>
<dbReference type="Pfam" id="PF07007">
    <property type="entry name" value="LprI"/>
    <property type="match status" value="1"/>
</dbReference>
<feature type="domain" description="Lysozyme inhibitor LprI-like N-terminal" evidence="3">
    <location>
        <begin position="270"/>
        <end position="358"/>
    </location>
</feature>
<name>A0ABT2RWJ5_9FIRM</name>
<organism evidence="4 5">
    <name type="scientific">Laedolimicola ammoniilytica</name>
    <dbReference type="NCBI Taxonomy" id="2981771"/>
    <lineage>
        <taxon>Bacteria</taxon>
        <taxon>Bacillati</taxon>
        <taxon>Bacillota</taxon>
        <taxon>Clostridia</taxon>
        <taxon>Lachnospirales</taxon>
        <taxon>Lachnospiraceae</taxon>
        <taxon>Laedolimicola</taxon>
    </lineage>
</organism>
<evidence type="ECO:0000313" key="4">
    <source>
        <dbReference type="EMBL" id="MCU6696689.1"/>
    </source>
</evidence>
<evidence type="ECO:0000256" key="1">
    <source>
        <dbReference type="SAM" id="MobiDB-lite"/>
    </source>
</evidence>
<proteinExistence type="predicted"/>
<gene>
    <name evidence="4" type="ORF">OCV63_07235</name>
</gene>
<dbReference type="PROSITE" id="PS51257">
    <property type="entry name" value="PROKAR_LIPOPROTEIN"/>
    <property type="match status" value="1"/>
</dbReference>
<dbReference type="RefSeq" id="WP_158363186.1">
    <property type="nucleotide sequence ID" value="NZ_JAOQKC010000008.1"/>
</dbReference>
<evidence type="ECO:0000313" key="5">
    <source>
        <dbReference type="Proteomes" id="UP001652461"/>
    </source>
</evidence>
<comment type="caution">
    <text evidence="4">The sequence shown here is derived from an EMBL/GenBank/DDBJ whole genome shotgun (WGS) entry which is preliminary data.</text>
</comment>
<dbReference type="PANTHER" id="PTHR39176">
    <property type="entry name" value="PERIPLASMIC PROTEIN-RELATED"/>
    <property type="match status" value="1"/>
</dbReference>
<accession>A0ABT2RWJ5</accession>
<feature type="chain" id="PRO_5047215332" evidence="2">
    <location>
        <begin position="26"/>
        <end position="374"/>
    </location>
</feature>
<dbReference type="EMBL" id="JAOQKC010000008">
    <property type="protein sequence ID" value="MCU6696689.1"/>
    <property type="molecule type" value="Genomic_DNA"/>
</dbReference>
<feature type="region of interest" description="Disordered" evidence="1">
    <location>
        <begin position="31"/>
        <end position="77"/>
    </location>
</feature>
<feature type="signal peptide" evidence="2">
    <location>
        <begin position="1"/>
        <end position="25"/>
    </location>
</feature>
<keyword evidence="5" id="KW-1185">Reference proteome</keyword>
<reference evidence="4 5" key="1">
    <citation type="journal article" date="2021" name="ISME Commun">
        <title>Automated analysis of genomic sequences facilitates high-throughput and comprehensive description of bacteria.</title>
        <authorList>
            <person name="Hitch T.C.A."/>
        </authorList>
    </citation>
    <scope>NUCLEOTIDE SEQUENCE [LARGE SCALE GENOMIC DNA]</scope>
    <source>
        <strain evidence="4 5">Sanger_04</strain>
    </source>
</reference>
<feature type="compositionally biased region" description="Low complexity" evidence="1">
    <location>
        <begin position="39"/>
        <end position="58"/>
    </location>
</feature>
<keyword evidence="2" id="KW-0732">Signal</keyword>
<dbReference type="InterPro" id="IPR009739">
    <property type="entry name" value="LprI-like_N"/>
</dbReference>
<protein>
    <submittedName>
        <fullName evidence="4">DUF1311 domain-containing protein</fullName>
    </submittedName>
</protein>
<evidence type="ECO:0000259" key="3">
    <source>
        <dbReference type="Pfam" id="PF07007"/>
    </source>
</evidence>
<dbReference type="PANTHER" id="PTHR39176:SF1">
    <property type="entry name" value="PERIPLASMIC PROTEIN"/>
    <property type="match status" value="1"/>
</dbReference>
<dbReference type="Gene3D" id="1.20.1270.180">
    <property type="match status" value="1"/>
</dbReference>
<evidence type="ECO:0000256" key="2">
    <source>
        <dbReference type="SAM" id="SignalP"/>
    </source>
</evidence>